<evidence type="ECO:0000256" key="2">
    <source>
        <dbReference type="ARBA" id="ARBA00022741"/>
    </source>
</evidence>
<dbReference type="GO" id="GO:0046872">
    <property type="term" value="F:metal ion binding"/>
    <property type="evidence" value="ECO:0007669"/>
    <property type="project" value="InterPro"/>
</dbReference>
<sequence length="397" mass="43323">MSDMLIDPGSLLGVLGGGQLGAMFVTAARRLGYRTVVWDPDAQAPAHRIADRSVVRSFEDQAARTDFVRDLAAITYEWENVPAEVVLALERQTPVRPSGRILEHIQNRLVQKRFLQQRGFPVAAFREVRSFADLSAAAELGFPCLCKTATAGYDGKGQWRINDARELERLQGIVPARPEPSRAWILERHIAFDRELSVLAVRGSDGQHVVYPVVANEHEAGILRRTTVPAPLETATARRAQDLAVAVVDALSGVGVFCAELFHTPAGELLVNEVAPRPHNSGHYTLDACTVSQFEQQVRALCGLPLGEARLLSPAAMVNILGDEIVRLCRGVQLRTLLEQPGVHLHLYGKTGIRPGRKMGHITVTADTIQDAEVVAGQIARMAVDPAFLSAPDRSKI</sequence>
<dbReference type="EMBL" id="OX365700">
    <property type="protein sequence ID" value="CAI4033475.1"/>
    <property type="molecule type" value="Genomic_DNA"/>
</dbReference>
<dbReference type="PROSITE" id="PS00065">
    <property type="entry name" value="D_2_HYDROXYACID_DH_1"/>
    <property type="match status" value="1"/>
</dbReference>
<dbReference type="GO" id="GO:0004638">
    <property type="term" value="F:phosphoribosylaminoimidazole carboxylase activity"/>
    <property type="evidence" value="ECO:0007669"/>
    <property type="project" value="InterPro"/>
</dbReference>
<dbReference type="InterPro" id="IPR005875">
    <property type="entry name" value="PurK"/>
</dbReference>
<dbReference type="GO" id="GO:0034028">
    <property type="term" value="F:5-(carboxyamino)imidazole ribonucleotide synthase activity"/>
    <property type="evidence" value="ECO:0007669"/>
    <property type="project" value="UniProtKB-UniRule"/>
</dbReference>
<dbReference type="Gene3D" id="3.30.470.20">
    <property type="entry name" value="ATP-grasp fold, B domain"/>
    <property type="match status" value="1"/>
</dbReference>
<comment type="similarity">
    <text evidence="5 6">Belongs to the PurK/PurT family.</text>
</comment>
<dbReference type="NCBIfam" id="NF004679">
    <property type="entry name" value="PRK06019.1-5"/>
    <property type="match status" value="1"/>
</dbReference>
<dbReference type="NCBIfam" id="TIGR01161">
    <property type="entry name" value="purK"/>
    <property type="match status" value="1"/>
</dbReference>
<feature type="binding site" evidence="5">
    <location>
        <begin position="187"/>
        <end position="190"/>
    </location>
    <ligand>
        <name>ATP</name>
        <dbReference type="ChEBI" id="CHEBI:30616"/>
    </ligand>
</feature>
<dbReference type="SUPFAM" id="SSF52440">
    <property type="entry name" value="PreATP-grasp domain"/>
    <property type="match status" value="1"/>
</dbReference>
<dbReference type="GO" id="GO:0006189">
    <property type="term" value="P:'de novo' IMP biosynthetic process"/>
    <property type="evidence" value="ECO:0007669"/>
    <property type="project" value="UniProtKB-UniRule"/>
</dbReference>
<dbReference type="GO" id="GO:0005829">
    <property type="term" value="C:cytosol"/>
    <property type="evidence" value="ECO:0007669"/>
    <property type="project" value="TreeGrafter"/>
</dbReference>
<dbReference type="InterPro" id="IPR013815">
    <property type="entry name" value="ATP_grasp_subdomain_1"/>
</dbReference>
<evidence type="ECO:0000256" key="4">
    <source>
        <dbReference type="ARBA" id="ARBA00022840"/>
    </source>
</evidence>
<evidence type="ECO:0000313" key="9">
    <source>
        <dbReference type="Proteomes" id="UP001179121"/>
    </source>
</evidence>
<keyword evidence="1 5" id="KW-0436">Ligase</keyword>
<dbReference type="AlphaFoldDB" id="A0AA86N2F3"/>
<dbReference type="PANTHER" id="PTHR11609">
    <property type="entry name" value="PURINE BIOSYNTHESIS PROTEIN 6/7, PUR6/7"/>
    <property type="match status" value="1"/>
</dbReference>
<comment type="function">
    <text evidence="5">Catalyzes the ATP-dependent conversion of 5-aminoimidazole ribonucleotide (AIR) and HCO(3)(-) to N5-carboxyaminoimidazole ribonucleotide (N5-CAIR).</text>
</comment>
<keyword evidence="9" id="KW-1185">Reference proteome</keyword>
<dbReference type="Pfam" id="PF22660">
    <property type="entry name" value="RS_preATP-grasp-like"/>
    <property type="match status" value="1"/>
</dbReference>
<comment type="pathway">
    <text evidence="5 6">Purine metabolism; IMP biosynthesis via de novo pathway; 5-amino-1-(5-phospho-D-ribosyl)imidazole-4-carboxylate from 5-amino-1-(5-phospho-D-ribosyl)imidazole (N5-CAIR route): step 1/2.</text>
</comment>
<dbReference type="PROSITE" id="PS50975">
    <property type="entry name" value="ATP_GRASP"/>
    <property type="match status" value="1"/>
</dbReference>
<dbReference type="Gene3D" id="3.40.50.20">
    <property type="match status" value="1"/>
</dbReference>
<reference evidence="8" key="1">
    <citation type="submission" date="2022-10" db="EMBL/GenBank/DDBJ databases">
        <authorList>
            <person name="Koch H."/>
        </authorList>
    </citation>
    <scope>NUCLEOTIDE SEQUENCE</scope>
    <source>
        <strain evidence="8">DNF</strain>
    </source>
</reference>
<dbReference type="InterPro" id="IPR016185">
    <property type="entry name" value="PreATP-grasp_dom_sf"/>
</dbReference>
<evidence type="ECO:0000256" key="5">
    <source>
        <dbReference type="HAMAP-Rule" id="MF_01928"/>
    </source>
</evidence>
<dbReference type="FunFam" id="3.30.470.20:FF:000029">
    <property type="entry name" value="N5-carboxyaminoimidazole ribonucleotide synthase"/>
    <property type="match status" value="1"/>
</dbReference>
<evidence type="ECO:0000313" key="8">
    <source>
        <dbReference type="EMBL" id="CAI4033475.1"/>
    </source>
</evidence>
<comment type="function">
    <text evidence="6">Catalyzes the ATP-dependent conversion of 5-aminoimidazole ribonucleotide (AIR) and HCO(3)- to N5-carboxyaminoimidazole ribonucleotide (N5-CAIR).</text>
</comment>
<dbReference type="Proteomes" id="UP001179121">
    <property type="component" value="Chromosome"/>
</dbReference>
<keyword evidence="4 5" id="KW-0067">ATP-binding</keyword>
<dbReference type="Pfam" id="PF17769">
    <property type="entry name" value="PurK_C"/>
    <property type="match status" value="1"/>
</dbReference>
<dbReference type="InterPro" id="IPR029752">
    <property type="entry name" value="D-isomer_DH_CS1"/>
</dbReference>
<comment type="catalytic activity">
    <reaction evidence="5 6">
        <text>5-amino-1-(5-phospho-beta-D-ribosyl)imidazole + hydrogencarbonate + ATP = 5-carboxyamino-1-(5-phospho-D-ribosyl)imidazole + ADP + phosphate + 2 H(+)</text>
        <dbReference type="Rhea" id="RHEA:19317"/>
        <dbReference type="ChEBI" id="CHEBI:15378"/>
        <dbReference type="ChEBI" id="CHEBI:17544"/>
        <dbReference type="ChEBI" id="CHEBI:30616"/>
        <dbReference type="ChEBI" id="CHEBI:43474"/>
        <dbReference type="ChEBI" id="CHEBI:58730"/>
        <dbReference type="ChEBI" id="CHEBI:137981"/>
        <dbReference type="ChEBI" id="CHEBI:456216"/>
        <dbReference type="EC" id="6.3.4.18"/>
    </reaction>
</comment>
<accession>A0AA86N2F3</accession>
<dbReference type="InterPro" id="IPR011054">
    <property type="entry name" value="Rudment_hybrid_motif"/>
</dbReference>
<gene>
    <name evidence="5 6" type="primary">purK</name>
    <name evidence="8" type="ORF">DNFV4_03911</name>
</gene>
<organism evidence="8 9">
    <name type="scientific">Nitrospira tepida</name>
    <dbReference type="NCBI Taxonomy" id="2973512"/>
    <lineage>
        <taxon>Bacteria</taxon>
        <taxon>Pseudomonadati</taxon>
        <taxon>Nitrospirota</taxon>
        <taxon>Nitrospiria</taxon>
        <taxon>Nitrospirales</taxon>
        <taxon>Nitrospiraceae</taxon>
        <taxon>Nitrospira</taxon>
    </lineage>
</organism>
<dbReference type="InterPro" id="IPR054350">
    <property type="entry name" value="PurT/PurK_preATP-grasp"/>
</dbReference>
<protein>
    <recommendedName>
        <fullName evidence="5 6">N5-carboxyaminoimidazole ribonucleotide synthase</fullName>
        <shortName evidence="5 6">N5-CAIR synthase</shortName>
        <ecNumber evidence="5 6">6.3.4.18</ecNumber>
    </recommendedName>
    <alternativeName>
        <fullName evidence="5 6">5-(carboxyamino)imidazole ribonucleotide synthetase</fullName>
    </alternativeName>
</protein>
<dbReference type="SUPFAM" id="SSF56059">
    <property type="entry name" value="Glutathione synthetase ATP-binding domain-like"/>
    <property type="match status" value="1"/>
</dbReference>
<feature type="binding site" evidence="5">
    <location>
        <begin position="272"/>
        <end position="273"/>
    </location>
    <ligand>
        <name>ATP</name>
        <dbReference type="ChEBI" id="CHEBI:30616"/>
    </ligand>
</feature>
<dbReference type="EC" id="6.3.4.18" evidence="5 6"/>
<dbReference type="SUPFAM" id="SSF51246">
    <property type="entry name" value="Rudiment single hybrid motif"/>
    <property type="match status" value="1"/>
</dbReference>
<name>A0AA86N2F3_9BACT</name>
<dbReference type="KEGG" id="nti:DNFV4_03911"/>
<dbReference type="GO" id="GO:0005524">
    <property type="term" value="F:ATP binding"/>
    <property type="evidence" value="ECO:0007669"/>
    <property type="project" value="UniProtKB-UniRule"/>
</dbReference>
<evidence type="ECO:0000256" key="3">
    <source>
        <dbReference type="ARBA" id="ARBA00022755"/>
    </source>
</evidence>
<evidence type="ECO:0000259" key="7">
    <source>
        <dbReference type="PROSITE" id="PS50975"/>
    </source>
</evidence>
<feature type="binding site" evidence="5">
    <location>
        <position position="218"/>
    </location>
    <ligand>
        <name>ATP</name>
        <dbReference type="ChEBI" id="CHEBI:30616"/>
    </ligand>
</feature>
<dbReference type="InterPro" id="IPR040686">
    <property type="entry name" value="PurK_C"/>
</dbReference>
<dbReference type="Gene3D" id="3.30.1490.20">
    <property type="entry name" value="ATP-grasp fold, A domain"/>
    <property type="match status" value="1"/>
</dbReference>
<feature type="binding site" evidence="5">
    <location>
        <begin position="152"/>
        <end position="158"/>
    </location>
    <ligand>
        <name>ATP</name>
        <dbReference type="ChEBI" id="CHEBI:30616"/>
    </ligand>
</feature>
<keyword evidence="3 5" id="KW-0658">Purine biosynthesis</keyword>
<dbReference type="Pfam" id="PF02222">
    <property type="entry name" value="ATP-grasp"/>
    <property type="match status" value="1"/>
</dbReference>
<feature type="binding site" evidence="5">
    <location>
        <position position="108"/>
    </location>
    <ligand>
        <name>ATP</name>
        <dbReference type="ChEBI" id="CHEBI:30616"/>
    </ligand>
</feature>
<dbReference type="NCBIfam" id="NF004676">
    <property type="entry name" value="PRK06019.1-2"/>
    <property type="match status" value="1"/>
</dbReference>
<feature type="domain" description="ATP-grasp" evidence="7">
    <location>
        <begin position="112"/>
        <end position="302"/>
    </location>
</feature>
<comment type="subunit">
    <text evidence="5 6">Homodimer.</text>
</comment>
<evidence type="ECO:0000256" key="1">
    <source>
        <dbReference type="ARBA" id="ARBA00022598"/>
    </source>
</evidence>
<feature type="binding site" evidence="5">
    <location>
        <position position="147"/>
    </location>
    <ligand>
        <name>ATP</name>
        <dbReference type="ChEBI" id="CHEBI:30616"/>
    </ligand>
</feature>
<dbReference type="InterPro" id="IPR003135">
    <property type="entry name" value="ATP-grasp_carboxylate-amine"/>
</dbReference>
<keyword evidence="2 5" id="KW-0547">Nucleotide-binding</keyword>
<dbReference type="InterPro" id="IPR011761">
    <property type="entry name" value="ATP-grasp"/>
</dbReference>
<dbReference type="PANTHER" id="PTHR11609:SF5">
    <property type="entry name" value="PHOSPHORIBOSYLAMINOIMIDAZOLE CARBOXYLASE"/>
    <property type="match status" value="1"/>
</dbReference>
<proteinExistence type="inferred from homology"/>
<dbReference type="HAMAP" id="MF_01928">
    <property type="entry name" value="PurK"/>
    <property type="match status" value="1"/>
</dbReference>
<evidence type="ECO:0000256" key="6">
    <source>
        <dbReference type="RuleBase" id="RU361200"/>
    </source>
</evidence>
<feature type="binding site" evidence="5">
    <location>
        <position position="195"/>
    </location>
    <ligand>
        <name>ATP</name>
        <dbReference type="ChEBI" id="CHEBI:30616"/>
    </ligand>
</feature>